<sequence length="247" mass="27473">MAAQNHVPAPGAKPTQIPSANPDSVSDPESEDEDPWISTCICGSSTPPLDSAGNTSPEIMCDVCSGATEHWQHNVCMGLPLSEEELPDHYVCHLCDAEVVALQRLRGEGKVDFIGKCHEETRQALSRGERIWGRRVERWRKEVLMIRSGVLGAVEVVGDPRVADVRVRRKVKVRIWVRPREEKAAGAKAQAPPVGEKERRPKSKAAVRMPTKVRKRTVLEEPEVKPVKKAKVKPPRKKAKHHDGKSY</sequence>
<accession>A0A9Q8PEE1</accession>
<dbReference type="GO" id="GO:0070210">
    <property type="term" value="C:Rpd3L-Expanded complex"/>
    <property type="evidence" value="ECO:0007669"/>
    <property type="project" value="TreeGrafter"/>
</dbReference>
<evidence type="ECO:0000256" key="1">
    <source>
        <dbReference type="ARBA" id="ARBA00022853"/>
    </source>
</evidence>
<dbReference type="SUPFAM" id="SSF57903">
    <property type="entry name" value="FYVE/PHD zinc finger"/>
    <property type="match status" value="1"/>
</dbReference>
<dbReference type="AlphaFoldDB" id="A0A9Q8PEE1"/>
<dbReference type="InterPro" id="IPR011011">
    <property type="entry name" value="Znf_FYVE_PHD"/>
</dbReference>
<dbReference type="EMBL" id="CP090170">
    <property type="protein sequence ID" value="UJO21044.1"/>
    <property type="molecule type" value="Genomic_DNA"/>
</dbReference>
<evidence type="ECO:0000256" key="2">
    <source>
        <dbReference type="SAM" id="MobiDB-lite"/>
    </source>
</evidence>
<evidence type="ECO:0000313" key="3">
    <source>
        <dbReference type="EMBL" id="UJO21044.1"/>
    </source>
</evidence>
<dbReference type="PANTHER" id="PTHR46462">
    <property type="entry name" value="UPSET, ISOFORM A"/>
    <property type="match status" value="1"/>
</dbReference>
<feature type="region of interest" description="Disordered" evidence="2">
    <location>
        <begin position="182"/>
        <end position="247"/>
    </location>
</feature>
<keyword evidence="1" id="KW-0156">Chromatin regulator</keyword>
<feature type="compositionally biased region" description="Acidic residues" evidence="2">
    <location>
        <begin position="26"/>
        <end position="35"/>
    </location>
</feature>
<feature type="compositionally biased region" description="Basic residues" evidence="2">
    <location>
        <begin position="227"/>
        <end position="247"/>
    </location>
</feature>
<reference evidence="3" key="1">
    <citation type="submission" date="2021-12" db="EMBL/GenBank/DDBJ databases">
        <authorList>
            <person name="Zaccaron A."/>
            <person name="Stergiopoulos I."/>
        </authorList>
    </citation>
    <scope>NUCLEOTIDE SEQUENCE</scope>
    <source>
        <strain evidence="3">Race5_Kim</strain>
    </source>
</reference>
<dbReference type="RefSeq" id="XP_047765410.1">
    <property type="nucleotide sequence ID" value="XM_047910476.1"/>
</dbReference>
<dbReference type="GO" id="GO:0006355">
    <property type="term" value="P:regulation of DNA-templated transcription"/>
    <property type="evidence" value="ECO:0007669"/>
    <property type="project" value="TreeGrafter"/>
</dbReference>
<keyword evidence="4" id="KW-1185">Reference proteome</keyword>
<feature type="compositionally biased region" description="Basic and acidic residues" evidence="2">
    <location>
        <begin position="217"/>
        <end position="226"/>
    </location>
</feature>
<gene>
    <name evidence="3" type="ORF">CLAFUR5_11328</name>
</gene>
<evidence type="ECO:0008006" key="5">
    <source>
        <dbReference type="Google" id="ProtNLM"/>
    </source>
</evidence>
<feature type="compositionally biased region" description="Basic residues" evidence="2">
    <location>
        <begin position="200"/>
        <end position="216"/>
    </location>
</feature>
<dbReference type="KEGG" id="ffu:CLAFUR5_11328"/>
<feature type="region of interest" description="Disordered" evidence="2">
    <location>
        <begin position="1"/>
        <end position="37"/>
    </location>
</feature>
<dbReference type="InterPro" id="IPR013083">
    <property type="entry name" value="Znf_RING/FYVE/PHD"/>
</dbReference>
<organism evidence="3 4">
    <name type="scientific">Passalora fulva</name>
    <name type="common">Tomato leaf mold</name>
    <name type="synonym">Cladosporium fulvum</name>
    <dbReference type="NCBI Taxonomy" id="5499"/>
    <lineage>
        <taxon>Eukaryota</taxon>
        <taxon>Fungi</taxon>
        <taxon>Dikarya</taxon>
        <taxon>Ascomycota</taxon>
        <taxon>Pezizomycotina</taxon>
        <taxon>Dothideomycetes</taxon>
        <taxon>Dothideomycetidae</taxon>
        <taxon>Mycosphaerellales</taxon>
        <taxon>Mycosphaerellaceae</taxon>
        <taxon>Fulvia</taxon>
    </lineage>
</organism>
<evidence type="ECO:0000313" key="4">
    <source>
        <dbReference type="Proteomes" id="UP000756132"/>
    </source>
</evidence>
<proteinExistence type="predicted"/>
<dbReference type="GO" id="GO:0034967">
    <property type="term" value="C:Set3 complex"/>
    <property type="evidence" value="ECO:0007669"/>
    <property type="project" value="TreeGrafter"/>
</dbReference>
<reference evidence="3" key="2">
    <citation type="journal article" date="2022" name="Microb. Genom.">
        <title>A chromosome-scale genome assembly of the tomato pathogen Cladosporium fulvum reveals a compartmentalized genome architecture and the presence of a dispensable chromosome.</title>
        <authorList>
            <person name="Zaccaron A.Z."/>
            <person name="Chen L.H."/>
            <person name="Samaras A."/>
            <person name="Stergiopoulos I."/>
        </authorList>
    </citation>
    <scope>NUCLEOTIDE SEQUENCE</scope>
    <source>
        <strain evidence="3">Race5_Kim</strain>
    </source>
</reference>
<dbReference type="Gene3D" id="3.30.40.10">
    <property type="entry name" value="Zinc/RING finger domain, C3HC4 (zinc finger)"/>
    <property type="match status" value="1"/>
</dbReference>
<dbReference type="OMA" id="KVRIWVR"/>
<name>A0A9Q8PEE1_PASFU</name>
<protein>
    <recommendedName>
        <fullName evidence="5">PHD-type domain-containing protein</fullName>
    </recommendedName>
</protein>
<dbReference type="PANTHER" id="PTHR46462:SF3">
    <property type="entry name" value="UPSET, ISOFORM A"/>
    <property type="match status" value="1"/>
</dbReference>
<dbReference type="GO" id="GO:0006325">
    <property type="term" value="P:chromatin organization"/>
    <property type="evidence" value="ECO:0007669"/>
    <property type="project" value="UniProtKB-KW"/>
</dbReference>
<dbReference type="GeneID" id="71991206"/>
<dbReference type="Proteomes" id="UP000756132">
    <property type="component" value="Chromosome 8"/>
</dbReference>
<dbReference type="OrthoDB" id="79252at2759"/>